<feature type="domain" description="Arabidopsis retrotransposon Orf1 C-terminal" evidence="1">
    <location>
        <begin position="38"/>
        <end position="93"/>
    </location>
</feature>
<name>A0AA35VAN1_LACSI</name>
<evidence type="ECO:0000313" key="2">
    <source>
        <dbReference type="EMBL" id="CAI9259207.1"/>
    </source>
</evidence>
<keyword evidence="3" id="KW-1185">Reference proteome</keyword>
<evidence type="ECO:0000313" key="3">
    <source>
        <dbReference type="Proteomes" id="UP001177003"/>
    </source>
</evidence>
<sequence length="202" mass="23401">MLNETRSLPHRVVNTLIGTLVDNLYYQQDPWPGNFNGHHFWHQITDEPQYSSYSSKASSIIHPCLHLAHRVLTCTIFFRSEVGQISKAELFFLWCMTRENGPRPDFASFFFTKCYNLMTMDKGDIFIRGLITLIASRTLLQLHLSTLPFEKAFGPSSLNGHTLRRMQIIRDLVNGPIWNLDNQPYLILPHKYIGCFEPTDPE</sequence>
<evidence type="ECO:0000259" key="1">
    <source>
        <dbReference type="Pfam" id="PF03078"/>
    </source>
</evidence>
<dbReference type="Proteomes" id="UP001177003">
    <property type="component" value="Chromosome 0"/>
</dbReference>
<accession>A0AA35VAN1</accession>
<protein>
    <recommendedName>
        <fullName evidence="1">Arabidopsis retrotransposon Orf1 C-terminal domain-containing protein</fullName>
    </recommendedName>
</protein>
<dbReference type="AlphaFoldDB" id="A0AA35VAN1"/>
<reference evidence="2" key="1">
    <citation type="submission" date="2023-04" db="EMBL/GenBank/DDBJ databases">
        <authorList>
            <person name="Vijverberg K."/>
            <person name="Xiong W."/>
            <person name="Schranz E."/>
        </authorList>
    </citation>
    <scope>NUCLEOTIDE SEQUENCE</scope>
</reference>
<dbReference type="InterPro" id="IPR004312">
    <property type="entry name" value="ATHILA_Orf1_C"/>
</dbReference>
<dbReference type="EMBL" id="OX465086">
    <property type="protein sequence ID" value="CAI9259207.1"/>
    <property type="molecule type" value="Genomic_DNA"/>
</dbReference>
<dbReference type="Pfam" id="PF03078">
    <property type="entry name" value="ATHILA"/>
    <property type="match status" value="1"/>
</dbReference>
<organism evidence="2 3">
    <name type="scientific">Lactuca saligna</name>
    <name type="common">Willowleaf lettuce</name>
    <dbReference type="NCBI Taxonomy" id="75948"/>
    <lineage>
        <taxon>Eukaryota</taxon>
        <taxon>Viridiplantae</taxon>
        <taxon>Streptophyta</taxon>
        <taxon>Embryophyta</taxon>
        <taxon>Tracheophyta</taxon>
        <taxon>Spermatophyta</taxon>
        <taxon>Magnoliopsida</taxon>
        <taxon>eudicotyledons</taxon>
        <taxon>Gunneridae</taxon>
        <taxon>Pentapetalae</taxon>
        <taxon>asterids</taxon>
        <taxon>campanulids</taxon>
        <taxon>Asterales</taxon>
        <taxon>Asteraceae</taxon>
        <taxon>Cichorioideae</taxon>
        <taxon>Cichorieae</taxon>
        <taxon>Lactucinae</taxon>
        <taxon>Lactuca</taxon>
    </lineage>
</organism>
<gene>
    <name evidence="2" type="ORF">LSALG_LOCUS113</name>
</gene>
<proteinExistence type="predicted"/>